<dbReference type="InterPro" id="IPR052025">
    <property type="entry name" value="Xyloglucanase_GH74"/>
</dbReference>
<evidence type="ECO:0000313" key="3">
    <source>
        <dbReference type="EMBL" id="CAL2090141.1"/>
    </source>
</evidence>
<dbReference type="PANTHER" id="PTHR43739">
    <property type="entry name" value="XYLOGLUCANASE (EUROFUNG)"/>
    <property type="match status" value="1"/>
</dbReference>
<evidence type="ECO:0000256" key="1">
    <source>
        <dbReference type="ARBA" id="ARBA00022729"/>
    </source>
</evidence>
<evidence type="ECO:0000313" key="4">
    <source>
        <dbReference type="Proteomes" id="UP001497416"/>
    </source>
</evidence>
<name>A0ABP1EVQ4_9FLAO</name>
<keyword evidence="1" id="KW-0732">Signal</keyword>
<dbReference type="InterPro" id="IPR015943">
    <property type="entry name" value="WD40/YVTN_repeat-like_dom_sf"/>
</dbReference>
<comment type="caution">
    <text evidence="3">The sequence shown here is derived from an EMBL/GenBank/DDBJ whole genome shotgun (WGS) entry which is preliminary data.</text>
</comment>
<dbReference type="InterPro" id="IPR026444">
    <property type="entry name" value="Secre_tail"/>
</dbReference>
<dbReference type="Gene3D" id="2.130.10.10">
    <property type="entry name" value="YVTN repeat-like/Quinoprotein amine dehydrogenase"/>
    <property type="match status" value="3"/>
</dbReference>
<dbReference type="CDD" id="cd15482">
    <property type="entry name" value="Sialidase_non-viral"/>
    <property type="match status" value="1"/>
</dbReference>
<dbReference type="SUPFAM" id="SSF110296">
    <property type="entry name" value="Oligoxyloglucan reducing end-specific cellobiohydrolase"/>
    <property type="match status" value="2"/>
</dbReference>
<feature type="domain" description="Secretion system C-terminal sorting" evidence="2">
    <location>
        <begin position="764"/>
        <end position="834"/>
    </location>
</feature>
<dbReference type="Gene3D" id="2.60.40.3080">
    <property type="match status" value="1"/>
</dbReference>
<dbReference type="Proteomes" id="UP001497416">
    <property type="component" value="Unassembled WGS sequence"/>
</dbReference>
<gene>
    <name evidence="3" type="ORF">T190607A01A_30463</name>
</gene>
<protein>
    <submittedName>
        <fullName evidence="3">Por_Secre_tail domain-containing protein</fullName>
    </submittedName>
</protein>
<evidence type="ECO:0000259" key="2">
    <source>
        <dbReference type="Pfam" id="PF18962"/>
    </source>
</evidence>
<sequence length="836" mass="92033">MKHFYMVLMLLAFSVSHGQFKKNAPWYNSEAQRKGTKPTLKEVAQYAENYFNTIDRNKKGSGLKPFKRWEYNWSFYLNPDGTFASKEKLWDAWRQKNQLHEASAKRNASDWKSLGPYTNISFDAPPKKIGQGRVNAVAVDPNNSNTYYAGTPAGGIWKSTDAGANWTPLTDYLPQIGVSGIAINPNDSNVIYIATGDDDADDSSAVGVWKSTDGGTTWNNTDAIPGNPDEMGEIYINPNSVNTVLVATSTGVQKTINGGRSWTTTLAGDIIDIKMKPGDSNIWYAVSSDTFYKSTDGGDTFNVVSIPGLTGSRRLTMDVTIANSDYVYVVSAGGGWAFNGVYKSTDSGSTFTKTAETNDIFGSTQAWFDLALTVSDKNADIVYVGVLDVWKSTDGADTFNRINDWRIIDSPRYTHADIHFLRFIDGKFFAGTDGGIYVSTDEASSFTDLNDNLAIGQFYRISVSQTDLDVIAGGLQDNGGFGFDGTTWRHYHFGDGMEGVVDPLNSNTFYGFSQYGGRLNITNDRGITRASFLGAPAAETGTNDDGGEWITPLTINKEGELYAGYSQVYKLDSNVWTKISDHNFQGDIDRLVINSENSDIMYVAQGNSLFRSTDRAQNFTKINFSEGQIRGIVTDPSDAEAVWVVTQTKVVRVTNISASFPTKTTIGTNTPSEDLTALILHKGSTKNSLYLGTTLGVYFINDDLTEWQAFDTNLPNTQIRDLEINEAESRLYAATFGRGVYYSAITPSGVLSTDDQVFLDGISIYPNPSQSIFKVNRTNTEEITVKVFDITGKQVFFKKNITEANFEVDMSSHSKGIYIMNMVSNGKTGTRKIILQ</sequence>
<dbReference type="Pfam" id="PF18962">
    <property type="entry name" value="Por_Secre_tail"/>
    <property type="match status" value="1"/>
</dbReference>
<dbReference type="EMBL" id="CAXIXY010000005">
    <property type="protein sequence ID" value="CAL2090141.1"/>
    <property type="molecule type" value="Genomic_DNA"/>
</dbReference>
<organism evidence="3 4">
    <name type="scientific">Tenacibaculum platacis</name>
    <dbReference type="NCBI Taxonomy" id="3137852"/>
    <lineage>
        <taxon>Bacteria</taxon>
        <taxon>Pseudomonadati</taxon>
        <taxon>Bacteroidota</taxon>
        <taxon>Flavobacteriia</taxon>
        <taxon>Flavobacteriales</taxon>
        <taxon>Flavobacteriaceae</taxon>
        <taxon>Tenacibaculum</taxon>
    </lineage>
</organism>
<accession>A0ABP1EVQ4</accession>
<keyword evidence="4" id="KW-1185">Reference proteome</keyword>
<reference evidence="3 4" key="1">
    <citation type="submission" date="2024-05" db="EMBL/GenBank/DDBJ databases">
        <authorList>
            <person name="Duchaud E."/>
        </authorList>
    </citation>
    <scope>NUCLEOTIDE SEQUENCE [LARGE SCALE GENOMIC DNA]</scope>
    <source>
        <strain evidence="3">Ena-SAMPLE-TAB-13-05-2024-13:56:06:370-140302</strain>
    </source>
</reference>
<dbReference type="NCBIfam" id="TIGR04183">
    <property type="entry name" value="Por_Secre_tail"/>
    <property type="match status" value="1"/>
</dbReference>
<dbReference type="RefSeq" id="WP_348712881.1">
    <property type="nucleotide sequence ID" value="NZ_CAXIXY010000005.1"/>
</dbReference>
<proteinExistence type="predicted"/>
<dbReference type="PANTHER" id="PTHR43739:SF5">
    <property type="entry name" value="EXO-ALPHA-SIALIDASE"/>
    <property type="match status" value="1"/>
</dbReference>